<keyword evidence="4" id="KW-0804">Transcription</keyword>
<dbReference type="SUPFAM" id="SSF46785">
    <property type="entry name" value="Winged helix' DNA-binding domain"/>
    <property type="match status" value="1"/>
</dbReference>
<dbReference type="SUPFAM" id="SSF53850">
    <property type="entry name" value="Periplasmic binding protein-like II"/>
    <property type="match status" value="1"/>
</dbReference>
<gene>
    <name evidence="7" type="ORF">DCS45_11935</name>
</gene>
<keyword evidence="3" id="KW-0238">DNA-binding</keyword>
<reference evidence="7 8" key="1">
    <citation type="journal article" date="2018" name="Nat. Biotechnol.">
        <title>A standardized bacterial taxonomy based on genome phylogeny substantially revises the tree of life.</title>
        <authorList>
            <person name="Parks D.H."/>
            <person name="Chuvochina M."/>
            <person name="Waite D.W."/>
            <person name="Rinke C."/>
            <person name="Skarshewski A."/>
            <person name="Chaumeil P.A."/>
            <person name="Hugenholtz P."/>
        </authorList>
    </citation>
    <scope>NUCLEOTIDE SEQUENCE [LARGE SCALE GENOMIC DNA]</scope>
    <source>
        <strain evidence="7">UBA9169</strain>
    </source>
</reference>
<comment type="caution">
    <text evidence="7">The sequence shown here is derived from an EMBL/GenBank/DDBJ whole genome shotgun (WGS) entry which is preliminary data.</text>
</comment>
<feature type="domain" description="HTH lysR-type" evidence="6">
    <location>
        <begin position="8"/>
        <end position="65"/>
    </location>
</feature>
<evidence type="ECO:0000256" key="3">
    <source>
        <dbReference type="ARBA" id="ARBA00023125"/>
    </source>
</evidence>
<dbReference type="Pfam" id="PF00126">
    <property type="entry name" value="HTH_1"/>
    <property type="match status" value="1"/>
</dbReference>
<name>A0A348WDF6_9RHOB</name>
<organism evidence="7 8">
    <name type="scientific">Roseovarius nubinhibens</name>
    <dbReference type="NCBI Taxonomy" id="314263"/>
    <lineage>
        <taxon>Bacteria</taxon>
        <taxon>Pseudomonadati</taxon>
        <taxon>Pseudomonadota</taxon>
        <taxon>Alphaproteobacteria</taxon>
        <taxon>Rhodobacterales</taxon>
        <taxon>Roseobacteraceae</taxon>
        <taxon>Roseovarius</taxon>
    </lineage>
</organism>
<dbReference type="PANTHER" id="PTHR30537">
    <property type="entry name" value="HTH-TYPE TRANSCRIPTIONAL REGULATOR"/>
    <property type="match status" value="1"/>
</dbReference>
<dbReference type="AlphaFoldDB" id="A0A348WDF6"/>
<evidence type="ECO:0000256" key="4">
    <source>
        <dbReference type="ARBA" id="ARBA00023163"/>
    </source>
</evidence>
<evidence type="ECO:0000259" key="6">
    <source>
        <dbReference type="PROSITE" id="PS50931"/>
    </source>
</evidence>
<sequence>MIDWLTLPPLTALRAFAAFAETGSVISAGTALNVSHAAISQQLRALETHMGVALVDRSGRAMALTVEGRQLASALRTGFGAIAASVEALTGADAARPLHIATTPMFAAGWLMPQMPQFHEAHPGTHLILSASAELQTLDPGGIDVALRYGAGDWPGVETQLLLRSPMLLVGAPSLVGEDPICNLSVLARYPVLQDMGRSEANLLLEEMGVIGPSEGPPARRVQLPGNLLLDAARDGQGVAVVTRAFVEKDLKAGRLRLLYEHQSDNGYYIVTRPGVQRPVTKTFIRWLMMRQEAGGTAA</sequence>
<dbReference type="Gene3D" id="1.10.10.10">
    <property type="entry name" value="Winged helix-like DNA-binding domain superfamily/Winged helix DNA-binding domain"/>
    <property type="match status" value="1"/>
</dbReference>
<dbReference type="GO" id="GO:0006351">
    <property type="term" value="P:DNA-templated transcription"/>
    <property type="evidence" value="ECO:0007669"/>
    <property type="project" value="TreeGrafter"/>
</dbReference>
<keyword evidence="2" id="KW-0805">Transcription regulation</keyword>
<evidence type="ECO:0000313" key="8">
    <source>
        <dbReference type="Proteomes" id="UP000264719"/>
    </source>
</evidence>
<dbReference type="InterPro" id="IPR036388">
    <property type="entry name" value="WH-like_DNA-bd_sf"/>
</dbReference>
<evidence type="ECO:0000256" key="2">
    <source>
        <dbReference type="ARBA" id="ARBA00023015"/>
    </source>
</evidence>
<evidence type="ECO:0000313" key="7">
    <source>
        <dbReference type="EMBL" id="HAR52568.1"/>
    </source>
</evidence>
<dbReference type="PROSITE" id="PS50931">
    <property type="entry name" value="HTH_LYSR"/>
    <property type="match status" value="1"/>
</dbReference>
<dbReference type="GO" id="GO:0003700">
    <property type="term" value="F:DNA-binding transcription factor activity"/>
    <property type="evidence" value="ECO:0007669"/>
    <property type="project" value="InterPro"/>
</dbReference>
<proteinExistence type="inferred from homology"/>
<accession>A0A348WDF6</accession>
<evidence type="ECO:0000256" key="1">
    <source>
        <dbReference type="ARBA" id="ARBA00009437"/>
    </source>
</evidence>
<feature type="chain" id="PRO_5016905616" evidence="5">
    <location>
        <begin position="21"/>
        <end position="299"/>
    </location>
</feature>
<dbReference type="PANTHER" id="PTHR30537:SF26">
    <property type="entry name" value="GLYCINE CLEAVAGE SYSTEM TRANSCRIPTIONAL ACTIVATOR"/>
    <property type="match status" value="1"/>
</dbReference>
<keyword evidence="5" id="KW-0732">Signal</keyword>
<feature type="signal peptide" evidence="5">
    <location>
        <begin position="1"/>
        <end position="20"/>
    </location>
</feature>
<dbReference type="InterPro" id="IPR000847">
    <property type="entry name" value="LysR_HTH_N"/>
</dbReference>
<dbReference type="InterPro" id="IPR036390">
    <property type="entry name" value="WH_DNA-bd_sf"/>
</dbReference>
<dbReference type="EMBL" id="DMVW01000116">
    <property type="protein sequence ID" value="HAR52568.1"/>
    <property type="molecule type" value="Genomic_DNA"/>
</dbReference>
<protein>
    <submittedName>
        <fullName evidence="7">LysR family transcriptional regulator</fullName>
    </submittedName>
</protein>
<evidence type="ECO:0000256" key="5">
    <source>
        <dbReference type="SAM" id="SignalP"/>
    </source>
</evidence>
<dbReference type="RefSeq" id="WP_339854820.1">
    <property type="nucleotide sequence ID" value="NZ_CAXAXR010000013.1"/>
</dbReference>
<dbReference type="InterPro" id="IPR058163">
    <property type="entry name" value="LysR-type_TF_proteobact-type"/>
</dbReference>
<dbReference type="InterPro" id="IPR005119">
    <property type="entry name" value="LysR_subst-bd"/>
</dbReference>
<comment type="similarity">
    <text evidence="1">Belongs to the LysR transcriptional regulatory family.</text>
</comment>
<dbReference type="GO" id="GO:0043565">
    <property type="term" value="F:sequence-specific DNA binding"/>
    <property type="evidence" value="ECO:0007669"/>
    <property type="project" value="TreeGrafter"/>
</dbReference>
<dbReference type="Gene3D" id="3.40.190.10">
    <property type="entry name" value="Periplasmic binding protein-like II"/>
    <property type="match status" value="2"/>
</dbReference>
<dbReference type="Pfam" id="PF03466">
    <property type="entry name" value="LysR_substrate"/>
    <property type="match status" value="1"/>
</dbReference>
<dbReference type="Proteomes" id="UP000264719">
    <property type="component" value="Unassembled WGS sequence"/>
</dbReference>